<dbReference type="GeneID" id="36833533"/>
<dbReference type="SUPFAM" id="SSF53300">
    <property type="entry name" value="vWA-like"/>
    <property type="match status" value="1"/>
</dbReference>
<reference evidence="1 2" key="1">
    <citation type="submission" date="2018-05" db="EMBL/GenBank/DDBJ databases">
        <title>Complete Genome Sequences of Extremely Thermoacidophilic, Metal-Mobilizing Type-Strain Members of the Archaeal Family Sulfolobaceae: Acidianus brierleyi DSM-1651T, Acidianus sulfidivorans DSM-18786T, Metallosphaera hakonensis DSM-7519T, and Metallosphaera prunae DSM-10039T.</title>
        <authorList>
            <person name="Counts J.A."/>
            <person name="Kelly R.M."/>
        </authorList>
    </citation>
    <scope>NUCLEOTIDE SEQUENCE [LARGE SCALE GENOMIC DNA]</scope>
    <source>
        <strain evidence="1 2">DSM 1651</strain>
    </source>
</reference>
<dbReference type="EMBL" id="CP029289">
    <property type="protein sequence ID" value="AWR95731.1"/>
    <property type="molecule type" value="Genomic_DNA"/>
</dbReference>
<name>A0A2U9II98_9CREN</name>
<dbReference type="InterPro" id="IPR008912">
    <property type="entry name" value="Uncharacterised_CoxE"/>
</dbReference>
<dbReference type="PANTHER" id="PTHR39338:SF6">
    <property type="entry name" value="BLL5662 PROTEIN"/>
    <property type="match status" value="1"/>
</dbReference>
<dbReference type="PANTHER" id="PTHR39338">
    <property type="entry name" value="BLL5662 PROTEIN-RELATED"/>
    <property type="match status" value="1"/>
</dbReference>
<dbReference type="RefSeq" id="WP_110271609.1">
    <property type="nucleotide sequence ID" value="NZ_CP029289.2"/>
</dbReference>
<protein>
    <submittedName>
        <fullName evidence="1">CoxE</fullName>
    </submittedName>
</protein>
<organism evidence="1 2">
    <name type="scientific">Acidianus brierleyi</name>
    <dbReference type="NCBI Taxonomy" id="41673"/>
    <lineage>
        <taxon>Archaea</taxon>
        <taxon>Thermoproteota</taxon>
        <taxon>Thermoprotei</taxon>
        <taxon>Sulfolobales</taxon>
        <taxon>Sulfolobaceae</taxon>
        <taxon>Acidianus</taxon>
    </lineage>
</organism>
<dbReference type="AlphaFoldDB" id="A0A2U9II98"/>
<evidence type="ECO:0000313" key="1">
    <source>
        <dbReference type="EMBL" id="AWR95731.1"/>
    </source>
</evidence>
<dbReference type="KEGG" id="abri:DFR85_15215"/>
<dbReference type="OrthoDB" id="42741at2157"/>
<dbReference type="InterPro" id="IPR036465">
    <property type="entry name" value="vWFA_dom_sf"/>
</dbReference>
<dbReference type="Pfam" id="PF05762">
    <property type="entry name" value="VWA_CoxE"/>
    <property type="match status" value="1"/>
</dbReference>
<sequence length="335" mass="38859">MEEEIIIKFVNILRRLGKNVGINETIDAINSIKIIKERDFNTIKAILETTLIKDFSYDNSLHRTISKNENKYSVTGKITQNQYISSNLLIYSPEESRIKMDNLKISMRDQIRWKKIANRIKLIALSAAGHRSKPKNNGNLDIKRIIKNEPRYACESPYLIKSIKKINKSNIVLLCDVSGSMKDFFKDSLLLSFFTKRIIPKTEIFYFSTDLRRVTNLFQVTSINSINLRKLVSITSYGSGTKIGETLYTFRRKHGDFINRKVNLIVFSDGWDLGDLRLLEREMKIIRRKSNLLIWIDPLLDNLLYSPLQSSIKIIQNNADLLISPSLLYKTKIDF</sequence>
<dbReference type="Gene3D" id="3.40.50.410">
    <property type="entry name" value="von Willebrand factor, type A domain"/>
    <property type="match status" value="1"/>
</dbReference>
<keyword evidence="2" id="KW-1185">Reference proteome</keyword>
<gene>
    <name evidence="1" type="ORF">DFR85_15215</name>
</gene>
<dbReference type="Proteomes" id="UP000248044">
    <property type="component" value="Chromosome"/>
</dbReference>
<proteinExistence type="predicted"/>
<accession>A0A2U9II98</accession>
<evidence type="ECO:0000313" key="2">
    <source>
        <dbReference type="Proteomes" id="UP000248044"/>
    </source>
</evidence>